<reference evidence="1 3" key="1">
    <citation type="journal article" date="2022" name="G3 (Bethesda)">
        <title>Whole-genome sequence and methylome profiling of the almond [Prunus dulcis (Mill.) D.A. Webb] cultivar 'Nonpareil'.</title>
        <authorList>
            <person name="D'Amico-Willman K.M."/>
            <person name="Ouma W.Z."/>
            <person name="Meulia T."/>
            <person name="Sideli G.M."/>
            <person name="Gradziel T.M."/>
            <person name="Fresnedo-Ramirez J."/>
        </authorList>
    </citation>
    <scope>NUCLEOTIDE SEQUENCE [LARGE SCALE GENOMIC DNA]</scope>
    <source>
        <strain evidence="1">Clone GOH B32 T37-40</strain>
    </source>
</reference>
<accession>A0AAD4ZNC6</accession>
<dbReference type="AlphaFoldDB" id="A0AAD4ZNC6"/>
<sequence>MTSTYTPIVVPTNSFLDLIAAPTPAIPATPIGTRHITALLAFSTTAPAKNSTAHYLNSAGLIVRPASSESAKMGPT</sequence>
<organism evidence="1 3">
    <name type="scientific">Prunus dulcis</name>
    <name type="common">Almond</name>
    <name type="synonym">Amygdalus dulcis</name>
    <dbReference type="NCBI Taxonomy" id="3755"/>
    <lineage>
        <taxon>Eukaryota</taxon>
        <taxon>Viridiplantae</taxon>
        <taxon>Streptophyta</taxon>
        <taxon>Embryophyta</taxon>
        <taxon>Tracheophyta</taxon>
        <taxon>Spermatophyta</taxon>
        <taxon>Magnoliopsida</taxon>
        <taxon>eudicotyledons</taxon>
        <taxon>Gunneridae</taxon>
        <taxon>Pentapetalae</taxon>
        <taxon>rosids</taxon>
        <taxon>fabids</taxon>
        <taxon>Rosales</taxon>
        <taxon>Rosaceae</taxon>
        <taxon>Amygdaloideae</taxon>
        <taxon>Amygdaleae</taxon>
        <taxon>Prunus</taxon>
    </lineage>
</organism>
<evidence type="ECO:0000313" key="1">
    <source>
        <dbReference type="EMBL" id="KAI5351201.1"/>
    </source>
</evidence>
<keyword evidence="3" id="KW-1185">Reference proteome</keyword>
<evidence type="ECO:0000313" key="3">
    <source>
        <dbReference type="Proteomes" id="UP001054821"/>
    </source>
</evidence>
<dbReference type="EMBL" id="JAJFAZ020000001">
    <property type="protein sequence ID" value="KAI5351204.1"/>
    <property type="molecule type" value="Genomic_DNA"/>
</dbReference>
<dbReference type="EMBL" id="JAJFAZ020000001">
    <property type="protein sequence ID" value="KAI5351201.1"/>
    <property type="molecule type" value="Genomic_DNA"/>
</dbReference>
<comment type="caution">
    <text evidence="1">The sequence shown here is derived from an EMBL/GenBank/DDBJ whole genome shotgun (WGS) entry which is preliminary data.</text>
</comment>
<evidence type="ECO:0000313" key="2">
    <source>
        <dbReference type="EMBL" id="KAI5351204.1"/>
    </source>
</evidence>
<gene>
    <name evidence="1" type="ORF">L3X38_004092</name>
    <name evidence="2" type="ORF">L3X38_004095</name>
</gene>
<name>A0AAD4ZNC6_PRUDU</name>
<protein>
    <submittedName>
        <fullName evidence="1">Uncharacterized protein</fullName>
    </submittedName>
</protein>
<dbReference type="Proteomes" id="UP001054821">
    <property type="component" value="Chromosome 1"/>
</dbReference>
<proteinExistence type="predicted"/>